<keyword evidence="7" id="KW-1185">Reference proteome</keyword>
<comment type="caution">
    <text evidence="6">The sequence shown here is derived from an EMBL/GenBank/DDBJ whole genome shotgun (WGS) entry which is preliminary data.</text>
</comment>
<dbReference type="InterPro" id="IPR036893">
    <property type="entry name" value="SBP_sf"/>
</dbReference>
<dbReference type="PANTHER" id="PTHR31251">
    <property type="entry name" value="SQUAMOSA PROMOTER-BINDING-LIKE PROTEIN 4"/>
    <property type="match status" value="1"/>
</dbReference>
<dbReference type="Pfam" id="PF03110">
    <property type="entry name" value="SBP"/>
    <property type="match status" value="1"/>
</dbReference>
<dbReference type="SUPFAM" id="SSF103612">
    <property type="entry name" value="SBT domain"/>
    <property type="match status" value="1"/>
</dbReference>
<evidence type="ECO:0000256" key="2">
    <source>
        <dbReference type="ARBA" id="ARBA00022771"/>
    </source>
</evidence>
<evidence type="ECO:0000256" key="3">
    <source>
        <dbReference type="ARBA" id="ARBA00022833"/>
    </source>
</evidence>
<dbReference type="PANTHER" id="PTHR31251:SF208">
    <property type="entry name" value="SQUAMOSA PROMOTER-BINDING-LIKE PROTEIN 18"/>
    <property type="match status" value="1"/>
</dbReference>
<feature type="domain" description="SBP-type" evidence="5">
    <location>
        <begin position="22"/>
        <end position="99"/>
    </location>
</feature>
<dbReference type="GO" id="GO:0005634">
    <property type="term" value="C:nucleus"/>
    <property type="evidence" value="ECO:0007669"/>
    <property type="project" value="InterPro"/>
</dbReference>
<organism evidence="6 7">
    <name type="scientific">Lithospermum erythrorhizon</name>
    <name type="common">Purple gromwell</name>
    <name type="synonym">Lithospermum officinale var. erythrorhizon</name>
    <dbReference type="NCBI Taxonomy" id="34254"/>
    <lineage>
        <taxon>Eukaryota</taxon>
        <taxon>Viridiplantae</taxon>
        <taxon>Streptophyta</taxon>
        <taxon>Embryophyta</taxon>
        <taxon>Tracheophyta</taxon>
        <taxon>Spermatophyta</taxon>
        <taxon>Magnoliopsida</taxon>
        <taxon>eudicotyledons</taxon>
        <taxon>Gunneridae</taxon>
        <taxon>Pentapetalae</taxon>
        <taxon>asterids</taxon>
        <taxon>lamiids</taxon>
        <taxon>Boraginales</taxon>
        <taxon>Boraginaceae</taxon>
        <taxon>Boraginoideae</taxon>
        <taxon>Lithospermeae</taxon>
        <taxon>Lithospermum</taxon>
    </lineage>
</organism>
<dbReference type="GO" id="GO:0008270">
    <property type="term" value="F:zinc ion binding"/>
    <property type="evidence" value="ECO:0007669"/>
    <property type="project" value="UniProtKB-KW"/>
</dbReference>
<evidence type="ECO:0000313" key="7">
    <source>
        <dbReference type="Proteomes" id="UP001454036"/>
    </source>
</evidence>
<accession>A0AAV3PRD6</accession>
<name>A0AAV3PRD6_LITER</name>
<dbReference type="Gene3D" id="4.10.1100.10">
    <property type="entry name" value="Transcription factor, SBP-box domain"/>
    <property type="match status" value="1"/>
</dbReference>
<reference evidence="6 7" key="1">
    <citation type="submission" date="2024-01" db="EMBL/GenBank/DDBJ databases">
        <title>The complete chloroplast genome sequence of Lithospermum erythrorhizon: insights into the phylogenetic relationship among Boraginaceae species and the maternal lineages of purple gromwells.</title>
        <authorList>
            <person name="Okada T."/>
            <person name="Watanabe K."/>
        </authorList>
    </citation>
    <scope>NUCLEOTIDE SEQUENCE [LARGE SCALE GENOMIC DNA]</scope>
</reference>
<keyword evidence="1" id="KW-0479">Metal-binding</keyword>
<evidence type="ECO:0000256" key="4">
    <source>
        <dbReference type="PROSITE-ProRule" id="PRU00470"/>
    </source>
</evidence>
<proteinExistence type="predicted"/>
<dbReference type="GO" id="GO:0003677">
    <property type="term" value="F:DNA binding"/>
    <property type="evidence" value="ECO:0007669"/>
    <property type="project" value="InterPro"/>
</dbReference>
<evidence type="ECO:0000256" key="1">
    <source>
        <dbReference type="ARBA" id="ARBA00022723"/>
    </source>
</evidence>
<dbReference type="EMBL" id="BAABME010002043">
    <property type="protein sequence ID" value="GAA0152763.1"/>
    <property type="molecule type" value="Genomic_DNA"/>
</dbReference>
<dbReference type="PROSITE" id="PS51141">
    <property type="entry name" value="ZF_SBP"/>
    <property type="match status" value="1"/>
</dbReference>
<evidence type="ECO:0000259" key="5">
    <source>
        <dbReference type="PROSITE" id="PS51141"/>
    </source>
</evidence>
<evidence type="ECO:0000313" key="6">
    <source>
        <dbReference type="EMBL" id="GAA0152763.1"/>
    </source>
</evidence>
<sequence>MEPTTLPRSSKKPKAARNILQIAYCLVDGCTSDLSQCREYHRRHKVCEVHSKTSEVTIRGREHRFWQQCSRFHSLIEFDKGKRSCRKRLDGHNRRRGKPQVESLYSNPGPLISSQQGAKILLFGYPELFTSSIVCSILIEAVNAGKNLLAFSNQIDSNYIGRQSPCYEASSQNHIVNQSQFLESTESAVPETSIHQSLLCPNSALTNINCSQKMESDGFDRVDDPDQALCSVMEVTKEIRLSHLVQEPDSANASNFLARNVHFGSIYQIPFSEDVRRKPMTSVADTEANRFESQVS</sequence>
<dbReference type="InterPro" id="IPR004333">
    <property type="entry name" value="SBP_dom"/>
</dbReference>
<dbReference type="Proteomes" id="UP001454036">
    <property type="component" value="Unassembled WGS sequence"/>
</dbReference>
<protein>
    <recommendedName>
        <fullName evidence="5">SBP-type domain-containing protein</fullName>
    </recommendedName>
</protein>
<gene>
    <name evidence="6" type="ORF">LIER_11160</name>
</gene>
<keyword evidence="3" id="KW-0862">Zinc</keyword>
<keyword evidence="2 4" id="KW-0863">Zinc-finger</keyword>
<dbReference type="InterPro" id="IPR044817">
    <property type="entry name" value="SBP-like"/>
</dbReference>
<dbReference type="AlphaFoldDB" id="A0AAV3PRD6"/>